<name>A0A517T5E5_9PLAN</name>
<evidence type="ECO:0008006" key="3">
    <source>
        <dbReference type="Google" id="ProtNLM"/>
    </source>
</evidence>
<accession>A0A517T5E5</accession>
<organism evidence="1 2">
    <name type="scientific">Calycomorphotria hydatis</name>
    <dbReference type="NCBI Taxonomy" id="2528027"/>
    <lineage>
        <taxon>Bacteria</taxon>
        <taxon>Pseudomonadati</taxon>
        <taxon>Planctomycetota</taxon>
        <taxon>Planctomycetia</taxon>
        <taxon>Planctomycetales</taxon>
        <taxon>Planctomycetaceae</taxon>
        <taxon>Calycomorphotria</taxon>
    </lineage>
</organism>
<dbReference type="InterPro" id="IPR013324">
    <property type="entry name" value="RNA_pol_sigma_r3/r4-like"/>
</dbReference>
<dbReference type="Gene3D" id="1.10.10.10">
    <property type="entry name" value="Winged helix-like DNA-binding domain superfamily/Winged helix DNA-binding domain"/>
    <property type="match status" value="1"/>
</dbReference>
<dbReference type="Proteomes" id="UP000319976">
    <property type="component" value="Chromosome"/>
</dbReference>
<dbReference type="EMBL" id="CP036316">
    <property type="protein sequence ID" value="QDT63605.1"/>
    <property type="molecule type" value="Genomic_DNA"/>
</dbReference>
<reference evidence="1 2" key="1">
    <citation type="submission" date="2019-02" db="EMBL/GenBank/DDBJ databases">
        <title>Deep-cultivation of Planctomycetes and their phenomic and genomic characterization uncovers novel biology.</title>
        <authorList>
            <person name="Wiegand S."/>
            <person name="Jogler M."/>
            <person name="Boedeker C."/>
            <person name="Pinto D."/>
            <person name="Vollmers J."/>
            <person name="Rivas-Marin E."/>
            <person name="Kohn T."/>
            <person name="Peeters S.H."/>
            <person name="Heuer A."/>
            <person name="Rast P."/>
            <person name="Oberbeckmann S."/>
            <person name="Bunk B."/>
            <person name="Jeske O."/>
            <person name="Meyerdierks A."/>
            <person name="Storesund J.E."/>
            <person name="Kallscheuer N."/>
            <person name="Luecker S."/>
            <person name="Lage O.M."/>
            <person name="Pohl T."/>
            <person name="Merkel B.J."/>
            <person name="Hornburger P."/>
            <person name="Mueller R.-W."/>
            <person name="Bruemmer F."/>
            <person name="Labrenz M."/>
            <person name="Spormann A.M."/>
            <person name="Op den Camp H."/>
            <person name="Overmann J."/>
            <person name="Amann R."/>
            <person name="Jetten M.S.M."/>
            <person name="Mascher T."/>
            <person name="Medema M.H."/>
            <person name="Devos D.P."/>
            <person name="Kaster A.-K."/>
            <person name="Ovreas L."/>
            <person name="Rohde M."/>
            <person name="Galperin M.Y."/>
            <person name="Jogler C."/>
        </authorList>
    </citation>
    <scope>NUCLEOTIDE SEQUENCE [LARGE SCALE GENOMIC DNA]</scope>
    <source>
        <strain evidence="1 2">V22</strain>
    </source>
</reference>
<dbReference type="AlphaFoldDB" id="A0A517T5E5"/>
<evidence type="ECO:0000313" key="2">
    <source>
        <dbReference type="Proteomes" id="UP000319976"/>
    </source>
</evidence>
<protein>
    <recommendedName>
        <fullName evidence="3">RNA polymerase sigma factor</fullName>
    </recommendedName>
</protein>
<dbReference type="RefSeq" id="WP_145260053.1">
    <property type="nucleotide sequence ID" value="NZ_CP036316.1"/>
</dbReference>
<evidence type="ECO:0000313" key="1">
    <source>
        <dbReference type="EMBL" id="QDT63605.1"/>
    </source>
</evidence>
<proteinExistence type="predicted"/>
<gene>
    <name evidence="1" type="ORF">V22_08290</name>
</gene>
<dbReference type="OrthoDB" id="6383365at2"/>
<keyword evidence="2" id="KW-1185">Reference proteome</keyword>
<dbReference type="KEGG" id="chya:V22_08290"/>
<sequence length="111" mass="12630">MKTEVKKYTSESGKQPLTLRDNAIEQIFGLFIDAEFNIDAKLNALNECMEKLPSQKKELVKTCYSSHSNIQHVARSLSLSADSVYQKLKRIRKTLYECITRRVSGHHGSLA</sequence>
<dbReference type="InterPro" id="IPR036388">
    <property type="entry name" value="WH-like_DNA-bd_sf"/>
</dbReference>
<dbReference type="SUPFAM" id="SSF88659">
    <property type="entry name" value="Sigma3 and sigma4 domains of RNA polymerase sigma factors"/>
    <property type="match status" value="1"/>
</dbReference>